<accession>A0A6C0D592</accession>
<name>A0A6C0D592_9ZZZZ</name>
<evidence type="ECO:0000313" key="1">
    <source>
        <dbReference type="EMBL" id="QHT11988.1"/>
    </source>
</evidence>
<protein>
    <submittedName>
        <fullName evidence="1">Uncharacterized protein</fullName>
    </submittedName>
</protein>
<reference evidence="1" key="1">
    <citation type="journal article" date="2020" name="Nature">
        <title>Giant virus diversity and host interactions through global metagenomics.</title>
        <authorList>
            <person name="Schulz F."/>
            <person name="Roux S."/>
            <person name="Paez-Espino D."/>
            <person name="Jungbluth S."/>
            <person name="Walsh D.A."/>
            <person name="Denef V.J."/>
            <person name="McMahon K.D."/>
            <person name="Konstantinidis K.T."/>
            <person name="Eloe-Fadrosh E.A."/>
            <person name="Kyrpides N.C."/>
            <person name="Woyke T."/>
        </authorList>
    </citation>
    <scope>NUCLEOTIDE SEQUENCE</scope>
    <source>
        <strain evidence="1">GVMAG-M-3300023174-124</strain>
    </source>
</reference>
<dbReference type="EMBL" id="MN739540">
    <property type="protein sequence ID" value="QHT11988.1"/>
    <property type="molecule type" value="Genomic_DNA"/>
</dbReference>
<organism evidence="1">
    <name type="scientific">viral metagenome</name>
    <dbReference type="NCBI Taxonomy" id="1070528"/>
    <lineage>
        <taxon>unclassified sequences</taxon>
        <taxon>metagenomes</taxon>
        <taxon>organismal metagenomes</taxon>
    </lineage>
</organism>
<sequence length="560" mass="65882">MITFVTSYLFYENHQHISDEFSIENLIALCRSDLPLIVFVYDDCEYWIRQKLLDNHIEIPILIPIQKTNLEIWRLIYKHDDITLPQNRNHEKDTREHLWKTHVAIELVNMAIQQNPFDTRHFAWIHYSMPYIARNPFMYRYLCDLCNMNLRENFLILPGCINKAIESPSRDDICWRFSGGFLLGDSGSISEFYDLYLREFDRFLRTYRKLVWEVNFYAYLEGFCHDEWKVIWYPGNHDDSIIAEIPPECFVRCLSDSGSAKLVEYANMLEIPGFYPTSASYLQYYDTAAEKTMHYLNIRYVNYWLYPNGYYRYPSTDHVIENKNVLCELDADLMPIASSYRIMENALDLPIFEEAYSRGLEDLRLYEIDGKIKCSATNLNHVDGSGRSRIIVADYCVDIGSIKNGVIVQPPCETWCEKNWIPIVYQGEECFVYKWSPFQIGKIDGSGLEIVCEMDLKCPLFRHVRGSSVFAHEDQGRCLGVVHFSEEGSPRKYYHMLIEMEEGIPIHYSQPFCFQTLSVEFCIGFAVDSSRYIFWISRMDRDPAMVIVPRCEILCNNNVY</sequence>
<dbReference type="AlphaFoldDB" id="A0A6C0D592"/>
<proteinExistence type="predicted"/>